<dbReference type="GO" id="GO:0000981">
    <property type="term" value="F:DNA-binding transcription factor activity, RNA polymerase II-specific"/>
    <property type="evidence" value="ECO:0007669"/>
    <property type="project" value="InterPro"/>
</dbReference>
<dbReference type="Gene3D" id="4.10.240.10">
    <property type="entry name" value="Zn(2)-C6 fungal-type DNA-binding domain"/>
    <property type="match status" value="1"/>
</dbReference>
<dbReference type="GO" id="GO:0008270">
    <property type="term" value="F:zinc ion binding"/>
    <property type="evidence" value="ECO:0007669"/>
    <property type="project" value="InterPro"/>
</dbReference>
<evidence type="ECO:0000256" key="3">
    <source>
        <dbReference type="SAM" id="MobiDB-lite"/>
    </source>
</evidence>
<dbReference type="Pfam" id="PF00172">
    <property type="entry name" value="Zn_clus"/>
    <property type="match status" value="1"/>
</dbReference>
<protein>
    <recommendedName>
        <fullName evidence="4">Zn(2)-C6 fungal-type domain-containing protein</fullName>
    </recommendedName>
</protein>
<dbReference type="SMART" id="SM00066">
    <property type="entry name" value="GAL4"/>
    <property type="match status" value="1"/>
</dbReference>
<evidence type="ECO:0000313" key="5">
    <source>
        <dbReference type="EMBL" id="KAJ4253912.1"/>
    </source>
</evidence>
<reference evidence="5" key="1">
    <citation type="submission" date="2022-09" db="EMBL/GenBank/DDBJ databases">
        <title>Fusarium specimens isolated from Avocado Roots.</title>
        <authorList>
            <person name="Stajich J."/>
            <person name="Roper C."/>
            <person name="Heimlech-Rivalta G."/>
        </authorList>
    </citation>
    <scope>NUCLEOTIDE SEQUENCE</scope>
    <source>
        <strain evidence="5">CF00136</strain>
    </source>
</reference>
<feature type="compositionally biased region" description="Basic and acidic residues" evidence="3">
    <location>
        <begin position="12"/>
        <end position="23"/>
    </location>
</feature>
<proteinExistence type="predicted"/>
<dbReference type="Pfam" id="PF04082">
    <property type="entry name" value="Fungal_trans"/>
    <property type="match status" value="1"/>
</dbReference>
<feature type="compositionally biased region" description="Polar residues" evidence="3">
    <location>
        <begin position="194"/>
        <end position="213"/>
    </location>
</feature>
<dbReference type="InterPro" id="IPR036864">
    <property type="entry name" value="Zn2-C6_fun-type_DNA-bd_sf"/>
</dbReference>
<evidence type="ECO:0000256" key="1">
    <source>
        <dbReference type="ARBA" id="ARBA00022723"/>
    </source>
</evidence>
<gene>
    <name evidence="5" type="ORF">NW762_010310</name>
</gene>
<dbReference type="CDD" id="cd00067">
    <property type="entry name" value="GAL4"/>
    <property type="match status" value="1"/>
</dbReference>
<comment type="caution">
    <text evidence="5">The sequence shown here is derived from an EMBL/GenBank/DDBJ whole genome shotgun (WGS) entry which is preliminary data.</text>
</comment>
<keyword evidence="1" id="KW-0479">Metal-binding</keyword>
<dbReference type="CDD" id="cd12148">
    <property type="entry name" value="fungal_TF_MHR"/>
    <property type="match status" value="1"/>
</dbReference>
<dbReference type="InterPro" id="IPR001138">
    <property type="entry name" value="Zn2Cys6_DnaBD"/>
</dbReference>
<dbReference type="AlphaFoldDB" id="A0A9W8RUN7"/>
<keyword evidence="2" id="KW-0539">Nucleus</keyword>
<organism evidence="5 6">
    <name type="scientific">Fusarium torreyae</name>
    <dbReference type="NCBI Taxonomy" id="1237075"/>
    <lineage>
        <taxon>Eukaryota</taxon>
        <taxon>Fungi</taxon>
        <taxon>Dikarya</taxon>
        <taxon>Ascomycota</taxon>
        <taxon>Pezizomycotina</taxon>
        <taxon>Sordariomycetes</taxon>
        <taxon>Hypocreomycetidae</taxon>
        <taxon>Hypocreales</taxon>
        <taxon>Nectriaceae</taxon>
        <taxon>Fusarium</taxon>
    </lineage>
</organism>
<keyword evidence="6" id="KW-1185">Reference proteome</keyword>
<dbReference type="OrthoDB" id="2534600at2759"/>
<dbReference type="PROSITE" id="PS50048">
    <property type="entry name" value="ZN2_CY6_FUNGAL_2"/>
    <property type="match status" value="1"/>
</dbReference>
<dbReference type="InterPro" id="IPR007219">
    <property type="entry name" value="XnlR_reg_dom"/>
</dbReference>
<evidence type="ECO:0000313" key="6">
    <source>
        <dbReference type="Proteomes" id="UP001152049"/>
    </source>
</evidence>
<feature type="compositionally biased region" description="Basic and acidic residues" evidence="3">
    <location>
        <begin position="30"/>
        <end position="42"/>
    </location>
</feature>
<dbReference type="PROSITE" id="PS00463">
    <property type="entry name" value="ZN2_CY6_FUNGAL_1"/>
    <property type="match status" value="1"/>
</dbReference>
<sequence>MLRSSRNTTAKGRPDNRLQDKATPKAPKRARAEAEESDEGSHGRNRHRVTRACNECRRRKDRCDGHRPCCMSCVENGRSCSYGPSKKRGLRTGYVRAIEVLLGLIFTTIEGSESWICGLLEGNVRQVSFRTVSEGQDSDISAEFLLEAWRKGSVAKEVGKLLAPDGVEEDDEGADSTRYFDTKVAEALALSLTSRSVNTGAPPTPMNTDTTPQDAGLFDLSATPIATNPPISVVGEEETSPHVSNDQPPQPALSIDQGDSSSSVPKLPSHWPYLLDLYFETTHSWLPISQKHDLLRAAYTLGNGNAAMTATTSGESAFLHVVLAYASHQSESLLNSSKPPFDTAYNTQSWRTLTQTTLFTDPATYDLGHIRALLVLSLFEMDRKFWPAAWVFIGRAIYTAISIGLLPRNPETANVSCDDGVRRTLLGCAALETIIAARLNTTPYLQSSDIILKGQLTIDGVEEWEPWQPKILISKQSTPSHQTSNPYIPGHVISTFNRLLKVIAPLNDLIHQRKHFAPEKSFDEILRGCQHNLSTLNDLTTATSMPPQTLCLWLASAATFENVAAEYLTSMGTSLERPDGYWARFTWLASLPEKRVQLIGRVSISPIVEACLILLQESLGRQEVQYVGTAVENDLNLLRQSISRSLMALQDPSEKDIRLPGLISDPHLQSADEQVGQTQHTIQLGSKNDSIPPMAVVPSKIPPSTSILDTRLDGNHGMESSLPQASTNTITQPSSNIPLEPITASLEDLDDDGLFDSLATLDSTDWLANPPEFMQHLGLLENAPNDMETILDMEF</sequence>
<evidence type="ECO:0000256" key="2">
    <source>
        <dbReference type="ARBA" id="ARBA00023242"/>
    </source>
</evidence>
<feature type="region of interest" description="Disordered" evidence="3">
    <location>
        <begin position="194"/>
        <end position="216"/>
    </location>
</feature>
<dbReference type="GO" id="GO:0045944">
    <property type="term" value="P:positive regulation of transcription by RNA polymerase II"/>
    <property type="evidence" value="ECO:0007669"/>
    <property type="project" value="TreeGrafter"/>
</dbReference>
<dbReference type="GO" id="GO:0003677">
    <property type="term" value="F:DNA binding"/>
    <property type="evidence" value="ECO:0007669"/>
    <property type="project" value="InterPro"/>
</dbReference>
<dbReference type="PANTHER" id="PTHR47655:SF2">
    <property type="entry name" value="QUINIC ACID UTILIZATION ACTIVATOR"/>
    <property type="match status" value="1"/>
</dbReference>
<dbReference type="SUPFAM" id="SSF57701">
    <property type="entry name" value="Zn2/Cys6 DNA-binding domain"/>
    <property type="match status" value="1"/>
</dbReference>
<name>A0A9W8RUN7_9HYPO</name>
<feature type="compositionally biased region" description="Polar residues" evidence="3">
    <location>
        <begin position="1"/>
        <end position="10"/>
    </location>
</feature>
<dbReference type="GO" id="GO:0006351">
    <property type="term" value="P:DNA-templated transcription"/>
    <property type="evidence" value="ECO:0007669"/>
    <property type="project" value="InterPro"/>
</dbReference>
<feature type="region of interest" description="Disordered" evidence="3">
    <location>
        <begin position="228"/>
        <end position="263"/>
    </location>
</feature>
<evidence type="ECO:0000259" key="4">
    <source>
        <dbReference type="PROSITE" id="PS50048"/>
    </source>
</evidence>
<feature type="region of interest" description="Disordered" evidence="3">
    <location>
        <begin position="1"/>
        <end position="45"/>
    </location>
</feature>
<dbReference type="PANTHER" id="PTHR47655">
    <property type="entry name" value="QUINIC ACID UTILIZATION ACTIVATOR"/>
    <property type="match status" value="1"/>
</dbReference>
<feature type="domain" description="Zn(2)-C6 fungal-type" evidence="4">
    <location>
        <begin position="52"/>
        <end position="82"/>
    </location>
</feature>
<dbReference type="InterPro" id="IPR052783">
    <property type="entry name" value="Metabolic/Drug-Res_Regulator"/>
</dbReference>
<dbReference type="EMBL" id="JAOQAZ010000023">
    <property type="protein sequence ID" value="KAJ4253912.1"/>
    <property type="molecule type" value="Genomic_DNA"/>
</dbReference>
<accession>A0A9W8RUN7</accession>
<dbReference type="Proteomes" id="UP001152049">
    <property type="component" value="Unassembled WGS sequence"/>
</dbReference>